<dbReference type="PANTHER" id="PTHR47396:SF1">
    <property type="entry name" value="ATP-DEPENDENT HELICASE IRC3-RELATED"/>
    <property type="match status" value="1"/>
</dbReference>
<dbReference type="SMART" id="SM00490">
    <property type="entry name" value="HELICc"/>
    <property type="match status" value="1"/>
</dbReference>
<dbReference type="GO" id="GO:0005829">
    <property type="term" value="C:cytosol"/>
    <property type="evidence" value="ECO:0007669"/>
    <property type="project" value="TreeGrafter"/>
</dbReference>
<keyword evidence="3" id="KW-0067">ATP-binding</keyword>
<dbReference type="GO" id="GO:0004386">
    <property type="term" value="F:helicase activity"/>
    <property type="evidence" value="ECO:0007669"/>
    <property type="project" value="UniProtKB-KW"/>
</dbReference>
<dbReference type="PROSITE" id="PS51192">
    <property type="entry name" value="HELICASE_ATP_BIND_1"/>
    <property type="match status" value="1"/>
</dbReference>
<sequence length="533" mass="61167">MQQEAMASLASLRDDGKNKALLIASTGTGKTYLSIFDVKQMQPKRVLYVAHRDMILHKSEESFKNLLPEIKTGFLGGGIKDFDADFIFASVATLRQDDILQKFTKNHFDYIIIDEVHHAGADSYQKIIDYFTPKFLLGLTATPERTDGFDIYSLFENTIAYEIRLQKALEEDLLCPFHYYGLSDLTVNGQLVDDKTEFKNLVSTERIHHIEKALKTYRSYEYAVKGLIFCSRIEEAYELSKQLNQDGFYTKALCGTDDDKTRERVIEELESDTNPLQYIISVDIFNEGVDIPCVNQIVMLRPTQSSIIFVQQLGRGLRKTIEKKYVSVIDFIGNYENNFFIPIALFSDNSYDKDSIRRHMTSGTASLPGTSSIQINEIAKQRIYESISNAKFNRGKFLQGEYKKLKMRLAHFPSMVDFVDNGFIDPLLFIDYAGSYYEFKTKFEKNIPELAPCYRTSLQFISLEFAHGFRLHELLILKTLLDKDSVSIDEFKIQIEKFGFSFDNDDIDGMIHTLSPDYYGRVIIKSCGLPEKA</sequence>
<dbReference type="GO" id="GO:0016787">
    <property type="term" value="F:hydrolase activity"/>
    <property type="evidence" value="ECO:0007669"/>
    <property type="project" value="InterPro"/>
</dbReference>
<dbReference type="Pfam" id="PF00271">
    <property type="entry name" value="Helicase_C"/>
    <property type="match status" value="1"/>
</dbReference>
<evidence type="ECO:0000259" key="1">
    <source>
        <dbReference type="PROSITE" id="PS51192"/>
    </source>
</evidence>
<dbReference type="CDD" id="cd18799">
    <property type="entry name" value="SF2_C_EcoAI-like"/>
    <property type="match status" value="1"/>
</dbReference>
<dbReference type="Pfam" id="PF04851">
    <property type="entry name" value="ResIII"/>
    <property type="match status" value="1"/>
</dbReference>
<dbReference type="REBASE" id="494316">
    <property type="entry name" value="TspC2812ORF1820P"/>
</dbReference>
<keyword evidence="3" id="KW-0378">Hydrolase</keyword>
<dbReference type="PROSITE" id="PS51194">
    <property type="entry name" value="HELICASE_CTER"/>
    <property type="match status" value="1"/>
</dbReference>
<keyword evidence="4" id="KW-1185">Reference proteome</keyword>
<evidence type="ECO:0000259" key="2">
    <source>
        <dbReference type="PROSITE" id="PS51194"/>
    </source>
</evidence>
<dbReference type="InterPro" id="IPR050742">
    <property type="entry name" value="Helicase_Restrict-Modif_Enz"/>
</dbReference>
<organism evidence="3 4">
    <name type="scientific">Treponema peruense</name>
    <dbReference type="NCBI Taxonomy" id="2787628"/>
    <lineage>
        <taxon>Bacteria</taxon>
        <taxon>Pseudomonadati</taxon>
        <taxon>Spirochaetota</taxon>
        <taxon>Spirochaetia</taxon>
        <taxon>Spirochaetales</taxon>
        <taxon>Treponemataceae</taxon>
        <taxon>Treponema</taxon>
    </lineage>
</organism>
<protein>
    <submittedName>
        <fullName evidence="3">DEAD/DEAH box helicase family protein</fullName>
    </submittedName>
</protein>
<feature type="domain" description="Helicase ATP-binding" evidence="1">
    <location>
        <begin position="11"/>
        <end position="161"/>
    </location>
</feature>
<dbReference type="PANTHER" id="PTHR47396">
    <property type="entry name" value="TYPE I RESTRICTION ENZYME ECOKI R PROTEIN"/>
    <property type="match status" value="1"/>
</dbReference>
<dbReference type="CDD" id="cd18032">
    <property type="entry name" value="DEXHc_RE_I_III_res"/>
    <property type="match status" value="1"/>
</dbReference>
<dbReference type="AlphaFoldDB" id="A0A7T3RDY6"/>
<dbReference type="GO" id="GO:0003677">
    <property type="term" value="F:DNA binding"/>
    <property type="evidence" value="ECO:0007669"/>
    <property type="project" value="InterPro"/>
</dbReference>
<dbReference type="InterPro" id="IPR014001">
    <property type="entry name" value="Helicase_ATP-bd"/>
</dbReference>
<name>A0A7T3RDY6_9SPIR</name>
<dbReference type="InterPro" id="IPR001650">
    <property type="entry name" value="Helicase_C-like"/>
</dbReference>
<dbReference type="GO" id="GO:0005524">
    <property type="term" value="F:ATP binding"/>
    <property type="evidence" value="ECO:0007669"/>
    <property type="project" value="InterPro"/>
</dbReference>
<gene>
    <name evidence="3" type="ORF">IWA51_01825</name>
</gene>
<dbReference type="InterPro" id="IPR058403">
    <property type="entry name" value="DUF8090"/>
</dbReference>
<dbReference type="SUPFAM" id="SSF52540">
    <property type="entry name" value="P-loop containing nucleoside triphosphate hydrolases"/>
    <property type="match status" value="1"/>
</dbReference>
<proteinExistence type="predicted"/>
<dbReference type="Pfam" id="PF26350">
    <property type="entry name" value="DUF8090"/>
    <property type="match status" value="1"/>
</dbReference>
<evidence type="ECO:0000313" key="3">
    <source>
        <dbReference type="EMBL" id="QQA01381.1"/>
    </source>
</evidence>
<reference evidence="3 4" key="1">
    <citation type="submission" date="2020-11" db="EMBL/GenBank/DDBJ databases">
        <title>Treponema Peruensis nv. sp., first commensal Treponema isolated from human feces.</title>
        <authorList>
            <person name="Belkhou C."/>
            <person name="Raes J."/>
        </authorList>
    </citation>
    <scope>NUCLEOTIDE SEQUENCE [LARGE SCALE GENOMIC DNA]</scope>
    <source>
        <strain evidence="3 4">RCC2812</strain>
    </source>
</reference>
<keyword evidence="3" id="KW-0347">Helicase</keyword>
<dbReference type="InterPro" id="IPR027417">
    <property type="entry name" value="P-loop_NTPase"/>
</dbReference>
<dbReference type="EMBL" id="CP064936">
    <property type="protein sequence ID" value="QQA01381.1"/>
    <property type="molecule type" value="Genomic_DNA"/>
</dbReference>
<dbReference type="Proteomes" id="UP000595224">
    <property type="component" value="Chromosome"/>
</dbReference>
<dbReference type="SMART" id="SM00487">
    <property type="entry name" value="DEXDc"/>
    <property type="match status" value="1"/>
</dbReference>
<feature type="domain" description="Helicase C-terminal" evidence="2">
    <location>
        <begin position="216"/>
        <end position="364"/>
    </location>
</feature>
<dbReference type="Gene3D" id="3.40.50.300">
    <property type="entry name" value="P-loop containing nucleotide triphosphate hydrolases"/>
    <property type="match status" value="2"/>
</dbReference>
<keyword evidence="3" id="KW-0547">Nucleotide-binding</keyword>
<evidence type="ECO:0000313" key="4">
    <source>
        <dbReference type="Proteomes" id="UP000595224"/>
    </source>
</evidence>
<dbReference type="InterPro" id="IPR006935">
    <property type="entry name" value="Helicase/UvrB_N"/>
</dbReference>
<accession>A0A7T3RDY6</accession>
<dbReference type="KEGG" id="tper:IWA51_01825"/>